<dbReference type="InterPro" id="IPR000297">
    <property type="entry name" value="PPIase_PpiC"/>
</dbReference>
<comment type="caution">
    <text evidence="8">The sequence shown here is derived from an EMBL/GenBank/DDBJ whole genome shotgun (WGS) entry which is preliminary data.</text>
</comment>
<dbReference type="SUPFAM" id="SSF54534">
    <property type="entry name" value="FKBP-like"/>
    <property type="match status" value="1"/>
</dbReference>
<dbReference type="Proteomes" id="UP000310636">
    <property type="component" value="Unassembled WGS sequence"/>
</dbReference>
<dbReference type="InterPro" id="IPR046357">
    <property type="entry name" value="PPIase_dom_sf"/>
</dbReference>
<dbReference type="PANTHER" id="PTHR47245">
    <property type="entry name" value="PEPTIDYLPROLYL ISOMERASE"/>
    <property type="match status" value="1"/>
</dbReference>
<accession>A0A4S4BEZ9</accession>
<evidence type="ECO:0000256" key="6">
    <source>
        <dbReference type="PROSITE-ProRule" id="PRU00278"/>
    </source>
</evidence>
<evidence type="ECO:0000256" key="3">
    <source>
        <dbReference type="ARBA" id="ARBA00022729"/>
    </source>
</evidence>
<dbReference type="RefSeq" id="WP_136373883.1">
    <property type="nucleotide sequence ID" value="NZ_SSOB01000070.1"/>
</dbReference>
<name>A0A4S4BEZ9_9BACL</name>
<evidence type="ECO:0000256" key="1">
    <source>
        <dbReference type="ARBA" id="ARBA00000971"/>
    </source>
</evidence>
<keyword evidence="3" id="KW-0732">Signal</keyword>
<evidence type="ECO:0000256" key="2">
    <source>
        <dbReference type="ARBA" id="ARBA00013194"/>
    </source>
</evidence>
<evidence type="ECO:0000259" key="7">
    <source>
        <dbReference type="PROSITE" id="PS50198"/>
    </source>
</evidence>
<dbReference type="PROSITE" id="PS50198">
    <property type="entry name" value="PPIC_PPIASE_2"/>
    <property type="match status" value="1"/>
</dbReference>
<evidence type="ECO:0000313" key="8">
    <source>
        <dbReference type="EMBL" id="THF72804.1"/>
    </source>
</evidence>
<feature type="domain" description="PpiC" evidence="7">
    <location>
        <begin position="138"/>
        <end position="215"/>
    </location>
</feature>
<comment type="catalytic activity">
    <reaction evidence="1">
        <text>[protein]-peptidylproline (omega=180) = [protein]-peptidylproline (omega=0)</text>
        <dbReference type="Rhea" id="RHEA:16237"/>
        <dbReference type="Rhea" id="RHEA-COMP:10747"/>
        <dbReference type="Rhea" id="RHEA-COMP:10748"/>
        <dbReference type="ChEBI" id="CHEBI:83833"/>
        <dbReference type="ChEBI" id="CHEBI:83834"/>
        <dbReference type="EC" id="5.2.1.8"/>
    </reaction>
</comment>
<dbReference type="InterPro" id="IPR050245">
    <property type="entry name" value="PrsA_foldase"/>
</dbReference>
<keyword evidence="5 6" id="KW-0413">Isomerase</keyword>
<dbReference type="EMBL" id="SSOB01000070">
    <property type="protein sequence ID" value="THF72804.1"/>
    <property type="molecule type" value="Genomic_DNA"/>
</dbReference>
<evidence type="ECO:0000313" key="9">
    <source>
        <dbReference type="Proteomes" id="UP000310636"/>
    </source>
</evidence>
<evidence type="ECO:0000256" key="4">
    <source>
        <dbReference type="ARBA" id="ARBA00023110"/>
    </source>
</evidence>
<evidence type="ECO:0000256" key="5">
    <source>
        <dbReference type="ARBA" id="ARBA00023235"/>
    </source>
</evidence>
<dbReference type="GO" id="GO:0003755">
    <property type="term" value="F:peptidyl-prolyl cis-trans isomerase activity"/>
    <property type="evidence" value="ECO:0007669"/>
    <property type="project" value="UniProtKB-KW"/>
</dbReference>
<keyword evidence="9" id="KW-1185">Reference proteome</keyword>
<keyword evidence="4 6" id="KW-0697">Rotamase</keyword>
<proteinExistence type="predicted"/>
<dbReference type="EC" id="5.2.1.8" evidence="2"/>
<dbReference type="OrthoDB" id="2585872at2"/>
<dbReference type="Pfam" id="PF13145">
    <property type="entry name" value="Rotamase_2"/>
    <property type="match status" value="1"/>
</dbReference>
<dbReference type="AlphaFoldDB" id="A0A4S4BEZ9"/>
<dbReference type="Gene3D" id="3.10.50.40">
    <property type="match status" value="1"/>
</dbReference>
<protein>
    <recommendedName>
        <fullName evidence="2">peptidylprolyl isomerase</fullName>
        <ecNumber evidence="2">5.2.1.8</ecNumber>
    </recommendedName>
</protein>
<reference evidence="8 9" key="1">
    <citation type="submission" date="2019-04" db="EMBL/GenBank/DDBJ databases">
        <title>Cohnella sp. nov. isolated from preserved vegetables.</title>
        <authorList>
            <person name="Lin S.-Y."/>
            <person name="Hung M.-H."/>
            <person name="Young C.-C."/>
        </authorList>
    </citation>
    <scope>NUCLEOTIDE SEQUENCE [LARGE SCALE GENOMIC DNA]</scope>
    <source>
        <strain evidence="8 9">CC-MHH1044</strain>
    </source>
</reference>
<gene>
    <name evidence="8" type="ORF">E6C55_31845</name>
</gene>
<organism evidence="8 9">
    <name type="scientific">Cohnella fermenti</name>
    <dbReference type="NCBI Taxonomy" id="2565925"/>
    <lineage>
        <taxon>Bacteria</taxon>
        <taxon>Bacillati</taxon>
        <taxon>Bacillota</taxon>
        <taxon>Bacilli</taxon>
        <taxon>Bacillales</taxon>
        <taxon>Paenibacillaceae</taxon>
        <taxon>Cohnella</taxon>
    </lineage>
</organism>
<sequence length="256" mass="28610">MSLDQVAALQVDERSYSLAAILRSAVLRGSFGAIDDYVAHALVASFAEENGIAVGQEEIQEAVNDWRVGNGLYQASEAANWLAERALSMADLAEFARMQALTERVRKHVTAGKVERYFTEHRSLFEAVTLSQLVVNERGLARELRFKALEGELFYTLVRTYSIDESSRLAGGYIGRKERAQLPKAIEAQAFGAAPEAIVGPLEIDKKFYVIKVEEICPAELNGDTRARIERILFDEWLAARCKEANVRKPALWTRD</sequence>
<dbReference type="PANTHER" id="PTHR47245:SF1">
    <property type="entry name" value="FOLDASE PROTEIN PRSA"/>
    <property type="match status" value="1"/>
</dbReference>